<keyword evidence="1" id="KW-0472">Membrane</keyword>
<accession>W1YV43</accession>
<name>W1YV43_9ZZZZ</name>
<dbReference type="EMBL" id="AZMM01000947">
    <property type="protein sequence ID" value="ETJ45049.1"/>
    <property type="molecule type" value="Genomic_DNA"/>
</dbReference>
<protein>
    <submittedName>
        <fullName evidence="2">Uncharacterized protein</fullName>
    </submittedName>
</protein>
<feature type="non-terminal residue" evidence="2">
    <location>
        <position position="1"/>
    </location>
</feature>
<reference evidence="2" key="1">
    <citation type="submission" date="2013-12" db="EMBL/GenBank/DDBJ databases">
        <title>A Varibaculum cambriense genome reconstructed from a premature infant gut community with otherwise low bacterial novelty that shifts toward anaerobic metabolism during the third week of life.</title>
        <authorList>
            <person name="Brown C.T."/>
            <person name="Sharon I."/>
            <person name="Thomas B.C."/>
            <person name="Castelle C.J."/>
            <person name="Morowitz M.J."/>
            <person name="Banfield J.F."/>
        </authorList>
    </citation>
    <scope>NUCLEOTIDE SEQUENCE</scope>
</reference>
<proteinExistence type="predicted"/>
<feature type="transmembrane region" description="Helical" evidence="1">
    <location>
        <begin position="6"/>
        <end position="22"/>
    </location>
</feature>
<organism evidence="2">
    <name type="scientific">human gut metagenome</name>
    <dbReference type="NCBI Taxonomy" id="408170"/>
    <lineage>
        <taxon>unclassified sequences</taxon>
        <taxon>metagenomes</taxon>
        <taxon>organismal metagenomes</taxon>
    </lineage>
</organism>
<evidence type="ECO:0000313" key="2">
    <source>
        <dbReference type="EMBL" id="ETJ45049.1"/>
    </source>
</evidence>
<dbReference type="AlphaFoldDB" id="W1YV43"/>
<gene>
    <name evidence="2" type="ORF">Q604_UNBC00947G0001</name>
</gene>
<keyword evidence="1" id="KW-0812">Transmembrane</keyword>
<sequence>GIDWGAWLFGWVFWFFLFFVFFDADDFGTFCFLIVGVCFCWIVFWLEPMFLPAVFWWVLFLVFVGEFDPGSG</sequence>
<evidence type="ECO:0000256" key="1">
    <source>
        <dbReference type="SAM" id="Phobius"/>
    </source>
</evidence>
<keyword evidence="1" id="KW-1133">Transmembrane helix</keyword>
<feature type="transmembrane region" description="Helical" evidence="1">
    <location>
        <begin position="27"/>
        <end position="44"/>
    </location>
</feature>
<comment type="caution">
    <text evidence="2">The sequence shown here is derived from an EMBL/GenBank/DDBJ whole genome shotgun (WGS) entry which is preliminary data.</text>
</comment>